<protein>
    <submittedName>
        <fullName evidence="4">MarR family transcriptional regulator</fullName>
    </submittedName>
</protein>
<dbReference type="InterPro" id="IPR000835">
    <property type="entry name" value="HTH_MarR-typ"/>
</dbReference>
<accession>A0AAU2JNN4</accession>
<dbReference type="GO" id="GO:0005829">
    <property type="term" value="C:cytosol"/>
    <property type="evidence" value="ECO:0007669"/>
    <property type="project" value="TreeGrafter"/>
</dbReference>
<evidence type="ECO:0000256" key="1">
    <source>
        <dbReference type="SAM" id="MobiDB-lite"/>
    </source>
</evidence>
<dbReference type="InterPro" id="IPR036388">
    <property type="entry name" value="WH-like_DNA-bd_sf"/>
</dbReference>
<dbReference type="GO" id="GO:0004803">
    <property type="term" value="F:transposase activity"/>
    <property type="evidence" value="ECO:0007669"/>
    <property type="project" value="TreeGrafter"/>
</dbReference>
<dbReference type="EMBL" id="CP108264">
    <property type="protein sequence ID" value="WTU73581.1"/>
    <property type="molecule type" value="Genomic_DNA"/>
</dbReference>
<gene>
    <name evidence="4" type="ORF">OG327_09655</name>
</gene>
<feature type="compositionally biased region" description="Low complexity" evidence="1">
    <location>
        <begin position="69"/>
        <end position="80"/>
    </location>
</feature>
<evidence type="ECO:0000259" key="3">
    <source>
        <dbReference type="Pfam" id="PF13936"/>
    </source>
</evidence>
<dbReference type="GO" id="GO:0032196">
    <property type="term" value="P:transposition"/>
    <property type="evidence" value="ECO:0007669"/>
    <property type="project" value="TreeGrafter"/>
</dbReference>
<dbReference type="InterPro" id="IPR036390">
    <property type="entry name" value="WH_DNA-bd_sf"/>
</dbReference>
<dbReference type="AlphaFoldDB" id="A0AAU2JNN4"/>
<sequence length="243" mass="26525">MPGGRLTEEDRRRIAAGLAEDLSYNEIAKRLDRPASTVTREVMRNGGPNAYRADRAQRATARRARRRGQVAPAQAPAAAPDPYGRDPEALREFARRFTELLVDTGIPRMMAQVLGCLYTTDTGSLTAGELAERLRVSPASISKAVGYLEAQELIRRERDAGGRRDRYVIDEDVWFRAMAAGARLNAALADVAREGAGLLGSGTPAGARLDCMGRFLGHVGEDLVKAAEHWRQVFAARQPVDPT</sequence>
<dbReference type="InterPro" id="IPR011991">
    <property type="entry name" value="ArsR-like_HTH"/>
</dbReference>
<dbReference type="GO" id="GO:0003700">
    <property type="term" value="F:DNA-binding transcription factor activity"/>
    <property type="evidence" value="ECO:0007669"/>
    <property type="project" value="InterPro"/>
</dbReference>
<proteinExistence type="predicted"/>
<feature type="domain" description="Transposase IS30-like HTH" evidence="3">
    <location>
        <begin position="5"/>
        <end position="45"/>
    </location>
</feature>
<reference evidence="4" key="1">
    <citation type="submission" date="2022-10" db="EMBL/GenBank/DDBJ databases">
        <title>The complete genomes of actinobacterial strains from the NBC collection.</title>
        <authorList>
            <person name="Joergensen T.S."/>
            <person name="Alvarez Arevalo M."/>
            <person name="Sterndorff E.B."/>
            <person name="Faurdal D."/>
            <person name="Vuksanovic O."/>
            <person name="Mourched A.-S."/>
            <person name="Charusanti P."/>
            <person name="Shaw S."/>
            <person name="Blin K."/>
            <person name="Weber T."/>
        </authorList>
    </citation>
    <scope>NUCLEOTIDE SEQUENCE</scope>
    <source>
        <strain evidence="4">NBC_00049</strain>
    </source>
</reference>
<organism evidence="4">
    <name type="scientific">Streptomyces sp. NBC_00049</name>
    <dbReference type="NCBI Taxonomy" id="2903617"/>
    <lineage>
        <taxon>Bacteria</taxon>
        <taxon>Bacillati</taxon>
        <taxon>Actinomycetota</taxon>
        <taxon>Actinomycetes</taxon>
        <taxon>Kitasatosporales</taxon>
        <taxon>Streptomycetaceae</taxon>
        <taxon>Streptomyces</taxon>
    </lineage>
</organism>
<name>A0AAU2JNN4_9ACTN</name>
<feature type="region of interest" description="Disordered" evidence="1">
    <location>
        <begin position="43"/>
        <end position="86"/>
    </location>
</feature>
<feature type="domain" description="HTH marR-type" evidence="2">
    <location>
        <begin position="105"/>
        <end position="164"/>
    </location>
</feature>
<dbReference type="Pfam" id="PF12802">
    <property type="entry name" value="MarR_2"/>
    <property type="match status" value="1"/>
</dbReference>
<dbReference type="PANTHER" id="PTHR10948">
    <property type="entry name" value="TRANSPOSASE"/>
    <property type="match status" value="1"/>
</dbReference>
<dbReference type="Pfam" id="PF13936">
    <property type="entry name" value="HTH_38"/>
    <property type="match status" value="1"/>
</dbReference>
<dbReference type="InterPro" id="IPR025246">
    <property type="entry name" value="IS30-like_HTH"/>
</dbReference>
<dbReference type="PANTHER" id="PTHR10948:SF23">
    <property type="entry name" value="TRANSPOSASE INSI FOR INSERTION SEQUENCE ELEMENT IS30A-RELATED"/>
    <property type="match status" value="1"/>
</dbReference>
<dbReference type="Gene3D" id="1.10.10.10">
    <property type="entry name" value="Winged helix-like DNA-binding domain superfamily/Winged helix DNA-binding domain"/>
    <property type="match status" value="1"/>
</dbReference>
<evidence type="ECO:0000313" key="4">
    <source>
        <dbReference type="EMBL" id="WTU73581.1"/>
    </source>
</evidence>
<dbReference type="InterPro" id="IPR051917">
    <property type="entry name" value="Transposase-Integrase"/>
</dbReference>
<evidence type="ECO:0000259" key="2">
    <source>
        <dbReference type="Pfam" id="PF12802"/>
    </source>
</evidence>
<dbReference type="SUPFAM" id="SSF46785">
    <property type="entry name" value="Winged helix' DNA-binding domain"/>
    <property type="match status" value="1"/>
</dbReference>
<dbReference type="CDD" id="cd00090">
    <property type="entry name" value="HTH_ARSR"/>
    <property type="match status" value="1"/>
</dbReference>